<feature type="region of interest" description="Disordered" evidence="3">
    <location>
        <begin position="114"/>
        <end position="143"/>
    </location>
</feature>
<keyword evidence="2" id="KW-0548">Nucleotidyltransferase</keyword>
<dbReference type="Proteomes" id="UP000001876">
    <property type="component" value="Unassembled WGS sequence"/>
</dbReference>
<dbReference type="GO" id="GO:0005829">
    <property type="term" value="C:cytosol"/>
    <property type="evidence" value="ECO:0007669"/>
    <property type="project" value="TreeGrafter"/>
</dbReference>
<evidence type="ECO:0000256" key="2">
    <source>
        <dbReference type="ARBA" id="ARBA00022695"/>
    </source>
</evidence>
<evidence type="ECO:0000256" key="3">
    <source>
        <dbReference type="SAM" id="MobiDB-lite"/>
    </source>
</evidence>
<reference evidence="4 5" key="1">
    <citation type="journal article" date="2009" name="Science">
        <title>Green evolution and dynamic adaptations revealed by genomes of the marine picoeukaryotes Micromonas.</title>
        <authorList>
            <person name="Worden A.Z."/>
            <person name="Lee J.H."/>
            <person name="Mock T."/>
            <person name="Rouze P."/>
            <person name="Simmons M.P."/>
            <person name="Aerts A.L."/>
            <person name="Allen A.E."/>
            <person name="Cuvelier M.L."/>
            <person name="Derelle E."/>
            <person name="Everett M.V."/>
            <person name="Foulon E."/>
            <person name="Grimwood J."/>
            <person name="Gundlach H."/>
            <person name="Henrissat B."/>
            <person name="Napoli C."/>
            <person name="McDonald S.M."/>
            <person name="Parker M.S."/>
            <person name="Rombauts S."/>
            <person name="Salamov A."/>
            <person name="Von Dassow P."/>
            <person name="Badger J.H."/>
            <person name="Coutinho P.M."/>
            <person name="Demir E."/>
            <person name="Dubchak I."/>
            <person name="Gentemann C."/>
            <person name="Eikrem W."/>
            <person name="Gready J.E."/>
            <person name="John U."/>
            <person name="Lanier W."/>
            <person name="Lindquist E.A."/>
            <person name="Lucas S."/>
            <person name="Mayer K.F."/>
            <person name="Moreau H."/>
            <person name="Not F."/>
            <person name="Otillar R."/>
            <person name="Panaud O."/>
            <person name="Pangilinan J."/>
            <person name="Paulsen I."/>
            <person name="Piegu B."/>
            <person name="Poliakov A."/>
            <person name="Robbens S."/>
            <person name="Schmutz J."/>
            <person name="Toulza E."/>
            <person name="Wyss T."/>
            <person name="Zelensky A."/>
            <person name="Zhou K."/>
            <person name="Armbrust E.V."/>
            <person name="Bhattacharya D."/>
            <person name="Goodenough U.W."/>
            <person name="Van de Peer Y."/>
            <person name="Grigoriev I.V."/>
        </authorList>
    </citation>
    <scope>NUCLEOTIDE SEQUENCE [LARGE SCALE GENOMIC DNA]</scope>
    <source>
        <strain evidence="4 5">CCMP1545</strain>
    </source>
</reference>
<evidence type="ECO:0000313" key="4">
    <source>
        <dbReference type="EMBL" id="EEH53434.1"/>
    </source>
</evidence>
<accession>C1N3H9</accession>
<dbReference type="RefSeq" id="XP_003062615.1">
    <property type="nucleotide sequence ID" value="XM_003062569.1"/>
</dbReference>
<feature type="compositionally biased region" description="Basic and acidic residues" evidence="3">
    <location>
        <begin position="202"/>
        <end position="215"/>
    </location>
</feature>
<proteinExistence type="predicted"/>
<dbReference type="EMBL" id="GG663746">
    <property type="protein sequence ID" value="EEH53434.1"/>
    <property type="molecule type" value="Genomic_DNA"/>
</dbReference>
<dbReference type="SUPFAM" id="SSF53448">
    <property type="entry name" value="Nucleotide-diphospho-sugar transferases"/>
    <property type="match status" value="1"/>
</dbReference>
<name>C1N3H9_MICPC</name>
<dbReference type="Gene3D" id="3.90.550.10">
    <property type="entry name" value="Spore Coat Polysaccharide Biosynthesis Protein SpsA, Chain A"/>
    <property type="match status" value="1"/>
</dbReference>
<dbReference type="GeneID" id="9688055"/>
<gene>
    <name evidence="4" type="ORF">MICPUCDRAFT_52178</name>
</gene>
<feature type="region of interest" description="Disordered" evidence="3">
    <location>
        <begin position="279"/>
        <end position="318"/>
    </location>
</feature>
<organism evidence="5">
    <name type="scientific">Micromonas pusilla (strain CCMP1545)</name>
    <name type="common">Picoplanktonic green alga</name>
    <dbReference type="NCBI Taxonomy" id="564608"/>
    <lineage>
        <taxon>Eukaryota</taxon>
        <taxon>Viridiplantae</taxon>
        <taxon>Chlorophyta</taxon>
        <taxon>Mamiellophyceae</taxon>
        <taxon>Mamiellales</taxon>
        <taxon>Mamiellaceae</taxon>
        <taxon>Micromonas</taxon>
    </lineage>
</organism>
<sequence length="318" mass="33108">MGCAASKADEPARKVRVLGVIHARCDAKDSKAFPHGKPLVDVAGAPLVWRTFLKVRGAKCVSRCVVATDDDRIARVVAALGGEVVRVSGKWGSHTAAAVWETCERLRFWSDGGGGGGGGGGAKKNQKNLTATVDGGGAESSPSSPFDVVVCVDADEVGIDAHLVERLADAVAGSDAVMGTLACDRPGPPSGGGGGGGGGGDGDERRRRGVGDRRKVGARSYRVSFLPKLSRRSLSNDEDRSSPRGHLAEEAWPCREEREAAACGRTVKREVVAESVPRVGTREELARETARARELPTPPKVRTAGVSARGGASRKNTV</sequence>
<protein>
    <submittedName>
        <fullName evidence="4">Predicted protein</fullName>
    </submittedName>
</protein>
<dbReference type="Pfam" id="PF02348">
    <property type="entry name" value="CTP_transf_3"/>
    <property type="match status" value="1"/>
</dbReference>
<dbReference type="InterPro" id="IPR029044">
    <property type="entry name" value="Nucleotide-diphossugar_trans"/>
</dbReference>
<dbReference type="OrthoDB" id="10262032at2759"/>
<dbReference type="KEGG" id="mpp:MICPUCDRAFT_52178"/>
<feature type="compositionally biased region" description="Gly residues" evidence="3">
    <location>
        <begin position="190"/>
        <end position="200"/>
    </location>
</feature>
<dbReference type="InterPro" id="IPR003329">
    <property type="entry name" value="Cytidylyl_trans"/>
</dbReference>
<keyword evidence="1" id="KW-0808">Transferase</keyword>
<dbReference type="AlphaFoldDB" id="C1N3H9"/>
<feature type="compositionally biased region" description="Basic and acidic residues" evidence="3">
    <location>
        <begin position="280"/>
        <end position="294"/>
    </location>
</feature>
<evidence type="ECO:0000256" key="1">
    <source>
        <dbReference type="ARBA" id="ARBA00022679"/>
    </source>
</evidence>
<dbReference type="PANTHER" id="PTHR42866:SF2">
    <property type="entry name" value="3-DEOXY-MANNO-OCTULOSONATE CYTIDYLYLTRANSFERASE, MITOCHONDRIAL"/>
    <property type="match status" value="1"/>
</dbReference>
<feature type="region of interest" description="Disordered" evidence="3">
    <location>
        <begin position="181"/>
        <end position="216"/>
    </location>
</feature>
<dbReference type="GO" id="GO:0008690">
    <property type="term" value="F:3-deoxy-manno-octulosonate cytidylyltransferase activity"/>
    <property type="evidence" value="ECO:0007669"/>
    <property type="project" value="TreeGrafter"/>
</dbReference>
<dbReference type="PANTHER" id="PTHR42866">
    <property type="entry name" value="3-DEOXY-MANNO-OCTULOSONATE CYTIDYLYLTRANSFERASE"/>
    <property type="match status" value="1"/>
</dbReference>
<keyword evidence="5" id="KW-1185">Reference proteome</keyword>
<evidence type="ECO:0000313" key="5">
    <source>
        <dbReference type="Proteomes" id="UP000001876"/>
    </source>
</evidence>